<evidence type="ECO:0000313" key="2">
    <source>
        <dbReference type="Proteomes" id="UP001055811"/>
    </source>
</evidence>
<comment type="caution">
    <text evidence="1">The sequence shown here is derived from an EMBL/GenBank/DDBJ whole genome shotgun (WGS) entry which is preliminary data.</text>
</comment>
<protein>
    <submittedName>
        <fullName evidence="1">Uncharacterized protein</fullName>
    </submittedName>
</protein>
<evidence type="ECO:0000313" key="1">
    <source>
        <dbReference type="EMBL" id="KAI3782592.1"/>
    </source>
</evidence>
<accession>A0ACB9GIL7</accession>
<gene>
    <name evidence="1" type="ORF">L2E82_12643</name>
</gene>
<name>A0ACB9GIL7_CICIN</name>
<organism evidence="1 2">
    <name type="scientific">Cichorium intybus</name>
    <name type="common">Chicory</name>
    <dbReference type="NCBI Taxonomy" id="13427"/>
    <lineage>
        <taxon>Eukaryota</taxon>
        <taxon>Viridiplantae</taxon>
        <taxon>Streptophyta</taxon>
        <taxon>Embryophyta</taxon>
        <taxon>Tracheophyta</taxon>
        <taxon>Spermatophyta</taxon>
        <taxon>Magnoliopsida</taxon>
        <taxon>eudicotyledons</taxon>
        <taxon>Gunneridae</taxon>
        <taxon>Pentapetalae</taxon>
        <taxon>asterids</taxon>
        <taxon>campanulids</taxon>
        <taxon>Asterales</taxon>
        <taxon>Asteraceae</taxon>
        <taxon>Cichorioideae</taxon>
        <taxon>Cichorieae</taxon>
        <taxon>Cichoriinae</taxon>
        <taxon>Cichorium</taxon>
    </lineage>
</organism>
<dbReference type="EMBL" id="CM042010">
    <property type="protein sequence ID" value="KAI3782592.1"/>
    <property type="molecule type" value="Genomic_DNA"/>
</dbReference>
<keyword evidence="2" id="KW-1185">Reference proteome</keyword>
<reference evidence="2" key="1">
    <citation type="journal article" date="2022" name="Mol. Ecol. Resour.">
        <title>The genomes of chicory, endive, great burdock and yacon provide insights into Asteraceae palaeo-polyploidization history and plant inulin production.</title>
        <authorList>
            <person name="Fan W."/>
            <person name="Wang S."/>
            <person name="Wang H."/>
            <person name="Wang A."/>
            <person name="Jiang F."/>
            <person name="Liu H."/>
            <person name="Zhao H."/>
            <person name="Xu D."/>
            <person name="Zhang Y."/>
        </authorList>
    </citation>
    <scope>NUCLEOTIDE SEQUENCE [LARGE SCALE GENOMIC DNA]</scope>
    <source>
        <strain evidence="2">cv. Punajuju</strain>
    </source>
</reference>
<proteinExistence type="predicted"/>
<reference evidence="1 2" key="2">
    <citation type="journal article" date="2022" name="Mol. Ecol. Resour.">
        <title>The genomes of chicory, endive, great burdock and yacon provide insights into Asteraceae paleo-polyploidization history and plant inulin production.</title>
        <authorList>
            <person name="Fan W."/>
            <person name="Wang S."/>
            <person name="Wang H."/>
            <person name="Wang A."/>
            <person name="Jiang F."/>
            <person name="Liu H."/>
            <person name="Zhao H."/>
            <person name="Xu D."/>
            <person name="Zhang Y."/>
        </authorList>
    </citation>
    <scope>NUCLEOTIDE SEQUENCE [LARGE SCALE GENOMIC DNA]</scope>
    <source>
        <strain evidence="2">cv. Punajuju</strain>
        <tissue evidence="1">Leaves</tissue>
    </source>
</reference>
<dbReference type="Proteomes" id="UP001055811">
    <property type="component" value="Linkage Group LG02"/>
</dbReference>
<sequence>MKLHLRSRYYRLRHDNTGFTLICQASLRSVVRRRCILAFFQDLLTLVFVLLISVAPCEFWCCLFKSACFLLQNIEFRFCSDLIYIFVVRDLSVVGSDSDLIISTTFFYDSRHYHIKTP</sequence>